<accession>A0A7T6Z586</accession>
<name>A0A7T6Z586_9BACI</name>
<dbReference type="Gene3D" id="2.40.128.20">
    <property type="match status" value="1"/>
</dbReference>
<reference evidence="6 7" key="1">
    <citation type="submission" date="2020-06" db="EMBL/GenBank/DDBJ databases">
        <title>Genomic analysis of Salicibibacter sp. NKC5-3.</title>
        <authorList>
            <person name="Oh Y.J."/>
        </authorList>
    </citation>
    <scope>NUCLEOTIDE SEQUENCE [LARGE SCALE GENOMIC DNA]</scope>
    <source>
        <strain evidence="6 7">NKC5-3</strain>
    </source>
</reference>
<keyword evidence="1 4" id="KW-0732">Signal</keyword>
<protein>
    <submittedName>
        <fullName evidence="6">ZinT/AdcA family metal-binding protein</fullName>
    </submittedName>
</protein>
<evidence type="ECO:0000256" key="1">
    <source>
        <dbReference type="ARBA" id="ARBA00022729"/>
    </source>
</evidence>
<dbReference type="InterPro" id="IPR015304">
    <property type="entry name" value="ZinT_dom"/>
</dbReference>
<evidence type="ECO:0000313" key="7">
    <source>
        <dbReference type="Proteomes" id="UP000595823"/>
    </source>
</evidence>
<keyword evidence="2" id="KW-0862">Zinc</keyword>
<dbReference type="Pfam" id="PF09223">
    <property type="entry name" value="ZinT"/>
    <property type="match status" value="1"/>
</dbReference>
<feature type="compositionally biased region" description="Acidic residues" evidence="3">
    <location>
        <begin position="25"/>
        <end position="51"/>
    </location>
</feature>
<dbReference type="EMBL" id="CP054705">
    <property type="protein sequence ID" value="QQK77046.1"/>
    <property type="molecule type" value="Genomic_DNA"/>
</dbReference>
<evidence type="ECO:0000256" key="3">
    <source>
        <dbReference type="SAM" id="MobiDB-lite"/>
    </source>
</evidence>
<dbReference type="PROSITE" id="PS51257">
    <property type="entry name" value="PROKAR_LIPOPROTEIN"/>
    <property type="match status" value="1"/>
</dbReference>
<dbReference type="SUPFAM" id="SSF50814">
    <property type="entry name" value="Lipocalins"/>
    <property type="match status" value="1"/>
</dbReference>
<dbReference type="GO" id="GO:0008270">
    <property type="term" value="F:zinc ion binding"/>
    <property type="evidence" value="ECO:0007669"/>
    <property type="project" value="InterPro"/>
</dbReference>
<keyword evidence="7" id="KW-1185">Reference proteome</keyword>
<dbReference type="RefSeq" id="WP_200124171.1">
    <property type="nucleotide sequence ID" value="NZ_CP054705.1"/>
</dbReference>
<sequence>MSKKLLRSAGIVSVALMLAACQDSAADEEDTEVAEEETATEDEEATEEEEHDHDHNHESEENAEAGDAEIEGFIDHYHTGDTVELTATTEEDEGDGHWHWYVRGGDEGEWEEADGGDGDTFEAEAVDQQQIKATLYDDDHEAISETEPVTVIIDDHDGDVYEGYFDDEDVEDRDISDWAGEWKSVYPYFEEGDLDEVFEHRAEESDDMSFEDYEAYYETGYATSVDNIEITEDGEFTFHDDDATYSGTYDYDGYEILEYEAGNRGVRYIFELDEGDDEAPQNIQFSDHIIAPQPSSHFHIYWGDDRDELLDEVDHWPTYYPVDWSVDQIVDDLLLH</sequence>
<proteinExistence type="predicted"/>
<feature type="chain" id="PRO_5032694659" evidence="4">
    <location>
        <begin position="26"/>
        <end position="336"/>
    </location>
</feature>
<dbReference type="KEGG" id="scia:HUG15_16665"/>
<evidence type="ECO:0000256" key="4">
    <source>
        <dbReference type="SAM" id="SignalP"/>
    </source>
</evidence>
<feature type="region of interest" description="Disordered" evidence="3">
    <location>
        <begin position="22"/>
        <end position="63"/>
    </location>
</feature>
<feature type="signal peptide" evidence="4">
    <location>
        <begin position="1"/>
        <end position="25"/>
    </location>
</feature>
<organism evidence="6 7">
    <name type="scientific">Salicibibacter cibarius</name>
    <dbReference type="NCBI Taxonomy" id="2743000"/>
    <lineage>
        <taxon>Bacteria</taxon>
        <taxon>Bacillati</taxon>
        <taxon>Bacillota</taxon>
        <taxon>Bacilli</taxon>
        <taxon>Bacillales</taxon>
        <taxon>Bacillaceae</taxon>
        <taxon>Salicibibacter</taxon>
    </lineage>
</organism>
<evidence type="ECO:0000313" key="6">
    <source>
        <dbReference type="EMBL" id="QQK77046.1"/>
    </source>
</evidence>
<gene>
    <name evidence="6" type="ORF">HUG15_16665</name>
</gene>
<evidence type="ECO:0000259" key="5">
    <source>
        <dbReference type="Pfam" id="PF09223"/>
    </source>
</evidence>
<evidence type="ECO:0000256" key="2">
    <source>
        <dbReference type="ARBA" id="ARBA00022833"/>
    </source>
</evidence>
<feature type="domain" description="ZinT" evidence="5">
    <location>
        <begin position="158"/>
        <end position="336"/>
    </location>
</feature>
<dbReference type="Proteomes" id="UP000595823">
    <property type="component" value="Chromosome"/>
</dbReference>
<dbReference type="InterPro" id="IPR012674">
    <property type="entry name" value="Calycin"/>
</dbReference>
<dbReference type="AlphaFoldDB" id="A0A7T6Z586"/>